<gene>
    <name evidence="4" type="ORF">BR63_11935</name>
</gene>
<evidence type="ECO:0000313" key="5">
    <source>
        <dbReference type="Proteomes" id="UP000515847"/>
    </source>
</evidence>
<name>A0A7G6E4F6_THEFR</name>
<reference evidence="4 5" key="1">
    <citation type="journal article" date="2019" name="Front. Microbiol.">
        <title>Thermoanaerosceptrum fracticalcis gen. nov. sp. nov., a Novel Fumarate-Fermenting Microorganism From a Deep Fractured Carbonate Aquifer of the US Great Basin.</title>
        <authorList>
            <person name="Hamilton-Brehm S.D."/>
            <person name="Stewart L.E."/>
            <person name="Zavarin M."/>
            <person name="Caldwell M."/>
            <person name="Lawson P.A."/>
            <person name="Onstott T.C."/>
            <person name="Grzymski J."/>
            <person name="Neveux I."/>
            <person name="Lollar B.S."/>
            <person name="Russell C.E."/>
            <person name="Moser D.P."/>
        </authorList>
    </citation>
    <scope>NUCLEOTIDE SEQUENCE [LARGE SCALE GENOMIC DNA]</scope>
    <source>
        <strain evidence="4 5">DRI-13</strain>
    </source>
</reference>
<dbReference type="GO" id="GO:0008736">
    <property type="term" value="F:L-fucose isomerase activity"/>
    <property type="evidence" value="ECO:0007669"/>
    <property type="project" value="InterPro"/>
</dbReference>
<proteinExistence type="predicted"/>
<evidence type="ECO:0000256" key="2">
    <source>
        <dbReference type="ARBA" id="ARBA00023277"/>
    </source>
</evidence>
<dbReference type="SUPFAM" id="SSF53743">
    <property type="entry name" value="FucI/AraA N-terminal and middle domains"/>
    <property type="match status" value="1"/>
</dbReference>
<evidence type="ECO:0000256" key="1">
    <source>
        <dbReference type="ARBA" id="ARBA00023235"/>
    </source>
</evidence>
<dbReference type="InterPro" id="IPR015888">
    <property type="entry name" value="Fuc_isomerase_C"/>
</dbReference>
<keyword evidence="5" id="KW-1185">Reference proteome</keyword>
<dbReference type="KEGG" id="tfr:BR63_11935"/>
<protein>
    <submittedName>
        <fullName evidence="4">Sugar isomerase</fullName>
    </submittedName>
</protein>
<sequence length="446" mass="48842">MKDLRLVFLPLARTTFHMESAADYYEKSLALLKELVPGVTAPKELLTSPEMLLDYLRNIQGTLPHGAVVQCTTFVDSVFMSHVARKLNCPIILWGVREPVIDGGRLRLNSLTGVYAAGNILVSLGREFAYVFGAPGEANLRNALAVQLKAIDMQRKLKDLTIGVIGHFPPGFYFSNLEDVDVMGHIGPRVVRLEARDIMKRAGLFQEEEVKKALTEAKQMITGLDAFDETTLDKHARLRLAYQQVVDEHGLGALATRCWPDFFVEYGASVCAAISGLTEKGIVSSCEADIGGAISMYMARELAGSAPYFGDPVSLDEDKNAITFWHCGAGACSLAHKDTGARAGVHPNRKLGITMEFGLKPGRVTVLRLGKTPKGYRMYLLGGEALDEPQQFLGTSVVIKTDNKAGEIVAQSVEQGWEAHFVVVYGDIRAEIRALCRLLNIPVVEF</sequence>
<organism evidence="4 5">
    <name type="scientific">Thermanaerosceptrum fracticalcis</name>
    <dbReference type="NCBI Taxonomy" id="1712410"/>
    <lineage>
        <taxon>Bacteria</taxon>
        <taxon>Bacillati</taxon>
        <taxon>Bacillota</taxon>
        <taxon>Clostridia</taxon>
        <taxon>Eubacteriales</taxon>
        <taxon>Peptococcaceae</taxon>
        <taxon>Thermanaerosceptrum</taxon>
    </lineage>
</organism>
<dbReference type="RefSeq" id="WP_034420398.1">
    <property type="nucleotide sequence ID" value="NZ_CP045798.1"/>
</dbReference>
<dbReference type="PANTHER" id="PTHR36120:SF1">
    <property type="entry name" value="L-FUCOSE ISOMERASE C-TERMINAL DOMAIN-CONTAINING PROTEIN"/>
    <property type="match status" value="1"/>
</dbReference>
<dbReference type="Proteomes" id="UP000515847">
    <property type="component" value="Chromosome"/>
</dbReference>
<dbReference type="Pfam" id="PF02952">
    <property type="entry name" value="Fucose_iso_C"/>
    <property type="match status" value="1"/>
</dbReference>
<keyword evidence="2" id="KW-0119">Carbohydrate metabolism</keyword>
<evidence type="ECO:0000313" key="4">
    <source>
        <dbReference type="EMBL" id="QNB46960.1"/>
    </source>
</evidence>
<evidence type="ECO:0000259" key="3">
    <source>
        <dbReference type="Pfam" id="PF02952"/>
    </source>
</evidence>
<dbReference type="InterPro" id="IPR009015">
    <property type="entry name" value="Fucose_isomerase_N/cen_sf"/>
</dbReference>
<accession>A0A7G6E4F6</accession>
<dbReference type="GO" id="GO:0005737">
    <property type="term" value="C:cytoplasm"/>
    <property type="evidence" value="ECO:0007669"/>
    <property type="project" value="InterPro"/>
</dbReference>
<dbReference type="OrthoDB" id="5838738at2"/>
<dbReference type="EMBL" id="CP045798">
    <property type="protein sequence ID" value="QNB46960.1"/>
    <property type="molecule type" value="Genomic_DNA"/>
</dbReference>
<feature type="domain" description="L-fucose isomerase C-terminal" evidence="3">
    <location>
        <begin position="359"/>
        <end position="445"/>
    </location>
</feature>
<dbReference type="GO" id="GO:0006004">
    <property type="term" value="P:fucose metabolic process"/>
    <property type="evidence" value="ECO:0007669"/>
    <property type="project" value="InterPro"/>
</dbReference>
<dbReference type="AlphaFoldDB" id="A0A7G6E4F6"/>
<dbReference type="PANTHER" id="PTHR36120">
    <property type="entry name" value="FUCOSE ISOMERASE"/>
    <property type="match status" value="1"/>
</dbReference>
<keyword evidence="1 4" id="KW-0413">Isomerase</keyword>